<dbReference type="Proteomes" id="UP000287171">
    <property type="component" value="Unassembled WGS sequence"/>
</dbReference>
<dbReference type="PANTHER" id="PTHR35525">
    <property type="entry name" value="BLL6575 PROTEIN"/>
    <property type="match status" value="1"/>
</dbReference>
<accession>A0A402BIX7</accession>
<dbReference type="Pfam" id="PF11706">
    <property type="entry name" value="zf-CGNR"/>
    <property type="match status" value="1"/>
</dbReference>
<name>A0A402BIX7_9CHLR</name>
<dbReference type="InterPro" id="IPR023286">
    <property type="entry name" value="ABATE_dom_sf"/>
</dbReference>
<dbReference type="EMBL" id="BIFT01000002">
    <property type="protein sequence ID" value="GCE31348.1"/>
    <property type="molecule type" value="Genomic_DNA"/>
</dbReference>
<evidence type="ECO:0000313" key="3">
    <source>
        <dbReference type="Proteomes" id="UP000287171"/>
    </source>
</evidence>
<keyword evidence="3" id="KW-1185">Reference proteome</keyword>
<organism evidence="2 3">
    <name type="scientific">Dictyobacter alpinus</name>
    <dbReference type="NCBI Taxonomy" id="2014873"/>
    <lineage>
        <taxon>Bacteria</taxon>
        <taxon>Bacillati</taxon>
        <taxon>Chloroflexota</taxon>
        <taxon>Ktedonobacteria</taxon>
        <taxon>Ktedonobacterales</taxon>
        <taxon>Dictyobacteraceae</taxon>
        <taxon>Dictyobacter</taxon>
    </lineage>
</organism>
<comment type="caution">
    <text evidence="2">The sequence shown here is derived from an EMBL/GenBank/DDBJ whole genome shotgun (WGS) entry which is preliminary data.</text>
</comment>
<dbReference type="SUPFAM" id="SSF160904">
    <property type="entry name" value="Jann2411-like"/>
    <property type="match status" value="1"/>
</dbReference>
<dbReference type="InterPro" id="IPR010852">
    <property type="entry name" value="ABATE"/>
</dbReference>
<reference evidence="3" key="1">
    <citation type="submission" date="2018-12" db="EMBL/GenBank/DDBJ databases">
        <title>Tengunoibacter tsumagoiensis gen. nov., sp. nov., Dictyobacter kobayashii sp. nov., D. alpinus sp. nov., and D. joshuensis sp. nov. and description of Dictyobacteraceae fam. nov. within the order Ktedonobacterales isolated from Tengu-no-mugimeshi.</title>
        <authorList>
            <person name="Wang C.M."/>
            <person name="Zheng Y."/>
            <person name="Sakai Y."/>
            <person name="Toyoda A."/>
            <person name="Minakuchi Y."/>
            <person name="Abe K."/>
            <person name="Yokota A."/>
            <person name="Yabe S."/>
        </authorList>
    </citation>
    <scope>NUCLEOTIDE SEQUENCE [LARGE SCALE GENOMIC DNA]</scope>
    <source>
        <strain evidence="3">Uno16</strain>
    </source>
</reference>
<feature type="domain" description="Zinc finger CGNR" evidence="1">
    <location>
        <begin position="137"/>
        <end position="179"/>
    </location>
</feature>
<dbReference type="RefSeq" id="WP_161982634.1">
    <property type="nucleotide sequence ID" value="NZ_BIFT01000002.1"/>
</dbReference>
<dbReference type="Gene3D" id="1.10.3300.10">
    <property type="entry name" value="Jann2411-like domain"/>
    <property type="match status" value="1"/>
</dbReference>
<dbReference type="PANTHER" id="PTHR35525:SF3">
    <property type="entry name" value="BLL6575 PROTEIN"/>
    <property type="match status" value="1"/>
</dbReference>
<gene>
    <name evidence="2" type="ORF">KDA_68320</name>
</gene>
<evidence type="ECO:0000259" key="1">
    <source>
        <dbReference type="Pfam" id="PF11706"/>
    </source>
</evidence>
<dbReference type="InterPro" id="IPR021005">
    <property type="entry name" value="Znf_CGNR"/>
</dbReference>
<protein>
    <recommendedName>
        <fullName evidence="1">Zinc finger CGNR domain-containing protein</fullName>
    </recommendedName>
</protein>
<evidence type="ECO:0000313" key="2">
    <source>
        <dbReference type="EMBL" id="GCE31348.1"/>
    </source>
</evidence>
<proteinExistence type="predicted"/>
<dbReference type="AlphaFoldDB" id="A0A402BIX7"/>
<dbReference type="Pfam" id="PF07336">
    <property type="entry name" value="ABATE"/>
    <property type="match status" value="1"/>
</dbReference>
<sequence length="183" mass="21486">MKDYFKNLIQLAEDFVNTYDLYLEQPEWLQNTHDLETFLLKHSIKFSESLGEEILHEAYQLRDQLRMVYEAKDDEDAAHILNGLLRGAQFQVKLVHEDTQNWQVQVWNEPGMAPLQQLRAASAVGLSYALEHYGKSRLRSCASEPCRDVFLDTSRNGTRRFCNDRCANRYNIAAFRARQRRLE</sequence>